<dbReference type="InterPro" id="IPR041667">
    <property type="entry name" value="Cupin_8"/>
</dbReference>
<evidence type="ECO:0000259" key="1">
    <source>
        <dbReference type="PROSITE" id="PS51184"/>
    </source>
</evidence>
<dbReference type="Gene3D" id="2.60.120.10">
    <property type="entry name" value="Jelly Rolls"/>
    <property type="match status" value="1"/>
</dbReference>
<dbReference type="Proteomes" id="UP000185151">
    <property type="component" value="Unassembled WGS sequence"/>
</dbReference>
<dbReference type="PROSITE" id="PS51184">
    <property type="entry name" value="JMJC"/>
    <property type="match status" value="1"/>
</dbReference>
<keyword evidence="3" id="KW-1185">Reference proteome</keyword>
<accession>A0A1N6HQY1</accession>
<dbReference type="RefSeq" id="WP_074295089.1">
    <property type="nucleotide sequence ID" value="NZ_FSRU01000001.1"/>
</dbReference>
<proteinExistence type="predicted"/>
<organism evidence="2 3">
    <name type="scientific">Paraburkholderia phenazinium</name>
    <dbReference type="NCBI Taxonomy" id="60549"/>
    <lineage>
        <taxon>Bacteria</taxon>
        <taxon>Pseudomonadati</taxon>
        <taxon>Pseudomonadota</taxon>
        <taxon>Betaproteobacteria</taxon>
        <taxon>Burkholderiales</taxon>
        <taxon>Burkholderiaceae</taxon>
        <taxon>Paraburkholderia</taxon>
    </lineage>
</organism>
<sequence length="419" mass="45157">MNAPSLSQLAARLAEHYVAPPRAAVLDLIVSDDAQASRRFVLGPSIDMSALPEDGGKSAAAARITVSAAMLAAILSDPTDFDIRSAASLALGGVRIEGAPQLAAYWLQLLKRPSQEGRAALARARERAPQWLDAVPVLDARHGHDRSLARLIASVLDSSIPLHLRRVLRWPETAWTLADWRQREASTVLRTNPANGRPQCIGEFIDALDSPASHAVTDSPYTEGCLLPAGWEARFTMPVLPASMFGAAQLWFGRRRDHALVTRLHCDLANSFLAQVHGRKRVRLYSPSQDEAVYALDAFNTYRPCRVDAAAPDLARFPLFARARGVDVTLEPGDLLVIPTGWFHCVWALDHVLSISRFVSDAHAAALASHAHNAGFHQANPGKLADVSIVHPNDVKGLTQFGAAIQQGGPPSGGDGVLE</sequence>
<dbReference type="Pfam" id="PF13621">
    <property type="entry name" value="Cupin_8"/>
    <property type="match status" value="1"/>
</dbReference>
<reference evidence="2 3" key="1">
    <citation type="submission" date="2016-11" db="EMBL/GenBank/DDBJ databases">
        <authorList>
            <person name="Jaros S."/>
            <person name="Januszkiewicz K."/>
            <person name="Wedrychowicz H."/>
        </authorList>
    </citation>
    <scope>NUCLEOTIDE SEQUENCE [LARGE SCALE GENOMIC DNA]</scope>
    <source>
        <strain evidence="2 3">GAS95</strain>
    </source>
</reference>
<dbReference type="InterPro" id="IPR003347">
    <property type="entry name" value="JmjC_dom"/>
</dbReference>
<dbReference type="AlphaFoldDB" id="A0A1N6HQY1"/>
<dbReference type="SUPFAM" id="SSF51197">
    <property type="entry name" value="Clavaminate synthase-like"/>
    <property type="match status" value="1"/>
</dbReference>
<feature type="domain" description="JmjC" evidence="1">
    <location>
        <begin position="216"/>
        <end position="376"/>
    </location>
</feature>
<dbReference type="PANTHER" id="PTHR12461:SF105">
    <property type="entry name" value="HYPOXIA-INDUCIBLE FACTOR 1-ALPHA INHIBITOR"/>
    <property type="match status" value="1"/>
</dbReference>
<dbReference type="PANTHER" id="PTHR12461">
    <property type="entry name" value="HYPOXIA-INDUCIBLE FACTOR 1 ALPHA INHIBITOR-RELATED"/>
    <property type="match status" value="1"/>
</dbReference>
<dbReference type="EMBL" id="FSRU01000001">
    <property type="protein sequence ID" value="SIO22140.1"/>
    <property type="molecule type" value="Genomic_DNA"/>
</dbReference>
<dbReference type="InterPro" id="IPR014710">
    <property type="entry name" value="RmlC-like_jellyroll"/>
</dbReference>
<protein>
    <submittedName>
        <fullName evidence="2">Cupin-like domain-containing protein</fullName>
    </submittedName>
</protein>
<evidence type="ECO:0000313" key="2">
    <source>
        <dbReference type="EMBL" id="SIO22140.1"/>
    </source>
</evidence>
<gene>
    <name evidence="2" type="ORF">SAMN05444165_1524</name>
</gene>
<evidence type="ECO:0000313" key="3">
    <source>
        <dbReference type="Proteomes" id="UP000185151"/>
    </source>
</evidence>
<name>A0A1N6HQY1_9BURK</name>